<evidence type="ECO:0000256" key="4">
    <source>
        <dbReference type="ARBA" id="ARBA00023002"/>
    </source>
</evidence>
<accession>A0AAV1EET0</accession>
<dbReference type="InterPro" id="IPR044861">
    <property type="entry name" value="IPNS-like_FE2OG_OXY"/>
</dbReference>
<evidence type="ECO:0000259" key="6">
    <source>
        <dbReference type="Pfam" id="PF03171"/>
    </source>
</evidence>
<dbReference type="Pfam" id="PF03171">
    <property type="entry name" value="2OG-FeII_Oxy"/>
    <property type="match status" value="1"/>
</dbReference>
<keyword evidence="5" id="KW-0408">Iron</keyword>
<organism evidence="8 9">
    <name type="scientific">Oldenlandia corymbosa var. corymbosa</name>
    <dbReference type="NCBI Taxonomy" id="529605"/>
    <lineage>
        <taxon>Eukaryota</taxon>
        <taxon>Viridiplantae</taxon>
        <taxon>Streptophyta</taxon>
        <taxon>Embryophyta</taxon>
        <taxon>Tracheophyta</taxon>
        <taxon>Spermatophyta</taxon>
        <taxon>Magnoliopsida</taxon>
        <taxon>eudicotyledons</taxon>
        <taxon>Gunneridae</taxon>
        <taxon>Pentapetalae</taxon>
        <taxon>asterids</taxon>
        <taxon>lamiids</taxon>
        <taxon>Gentianales</taxon>
        <taxon>Rubiaceae</taxon>
        <taxon>Rubioideae</taxon>
        <taxon>Spermacoceae</taxon>
        <taxon>Hedyotis-Oldenlandia complex</taxon>
        <taxon>Oldenlandia</taxon>
    </lineage>
</organism>
<dbReference type="GO" id="GO:0031418">
    <property type="term" value="F:L-ascorbic acid binding"/>
    <property type="evidence" value="ECO:0007669"/>
    <property type="project" value="UniProtKB-KW"/>
</dbReference>
<keyword evidence="9" id="KW-1185">Reference proteome</keyword>
<name>A0AAV1EET0_OLDCO</name>
<dbReference type="InterPro" id="IPR026992">
    <property type="entry name" value="DIOX_N"/>
</dbReference>
<dbReference type="EMBL" id="OX459126">
    <property type="protein sequence ID" value="CAI9118227.1"/>
    <property type="molecule type" value="Genomic_DNA"/>
</dbReference>
<keyword evidence="3" id="KW-0847">Vitamin C</keyword>
<gene>
    <name evidence="8" type="ORF">OLC1_LOCUS24146</name>
</gene>
<evidence type="ECO:0000313" key="8">
    <source>
        <dbReference type="EMBL" id="CAI9118227.1"/>
    </source>
</evidence>
<sequence>MITAANNIKVDDAESTQHYDRRRELKEFDDSKCGVKGLVDAQAEKIPRIFVHPQVNLTPSNCNNERTQLNVPIISFGGISESPEKSRAEFICKLRDACQNWGFFQVLNHGIPVPLMDEMIEGVRRFHEQDVEIKKQYYSRDVSKRFYFNSNFDLYQSPTPTWRDTMYCIVAPDPPKPEDLPAVCRDILLEYSDCVTKFVVILLELLSEALGLNPSYLKDIGCDEGLFLLGHYYPACPEPELTLGTNSHTDSGFLTVLIQDQIEGLQVLHQNQWVDVPPVRGALIVNIADLLQLISNDKFKSVYHRVLAKREGPRISVPCFVRTNFGEGSKVFGPIKELLSEENPPVYRETTVSDYISYYFSKGVGGGSPLSHFKIQRS</sequence>
<proteinExistence type="inferred from homology"/>
<evidence type="ECO:0000256" key="3">
    <source>
        <dbReference type="ARBA" id="ARBA00022896"/>
    </source>
</evidence>
<keyword evidence="4" id="KW-0560">Oxidoreductase</keyword>
<protein>
    <submittedName>
        <fullName evidence="8">OLC1v1019763C1</fullName>
    </submittedName>
</protein>
<dbReference type="FunFam" id="2.60.120.330:FF:000005">
    <property type="entry name" value="1-aminocyclopropane-1-carboxylate oxidase homolog 1"/>
    <property type="match status" value="1"/>
</dbReference>
<evidence type="ECO:0000256" key="5">
    <source>
        <dbReference type="ARBA" id="ARBA00023004"/>
    </source>
</evidence>
<evidence type="ECO:0000256" key="2">
    <source>
        <dbReference type="ARBA" id="ARBA00022723"/>
    </source>
</evidence>
<dbReference type="Gene3D" id="2.60.120.330">
    <property type="entry name" value="B-lactam Antibiotic, Isopenicillin N Synthase, Chain"/>
    <property type="match status" value="1"/>
</dbReference>
<dbReference type="GO" id="GO:0046872">
    <property type="term" value="F:metal ion binding"/>
    <property type="evidence" value="ECO:0007669"/>
    <property type="project" value="UniProtKB-KW"/>
</dbReference>
<keyword evidence="2" id="KW-0479">Metal-binding</keyword>
<evidence type="ECO:0000259" key="7">
    <source>
        <dbReference type="Pfam" id="PF14226"/>
    </source>
</evidence>
<reference evidence="8" key="1">
    <citation type="submission" date="2023-03" db="EMBL/GenBank/DDBJ databases">
        <authorList>
            <person name="Julca I."/>
        </authorList>
    </citation>
    <scope>NUCLEOTIDE SEQUENCE</scope>
</reference>
<dbReference type="AlphaFoldDB" id="A0AAV1EET0"/>
<feature type="domain" description="Isopenicillin N synthase-like Fe(2+) 2OG dioxygenase" evidence="6">
    <location>
        <begin position="228"/>
        <end position="322"/>
    </location>
</feature>
<comment type="similarity">
    <text evidence="1">Belongs to the iron/ascorbate-dependent oxidoreductase family.</text>
</comment>
<dbReference type="SUPFAM" id="SSF51197">
    <property type="entry name" value="Clavaminate synthase-like"/>
    <property type="match status" value="1"/>
</dbReference>
<dbReference type="GO" id="GO:0016706">
    <property type="term" value="F:2-oxoglutarate-dependent dioxygenase activity"/>
    <property type="evidence" value="ECO:0007669"/>
    <property type="project" value="UniProtKB-ARBA"/>
</dbReference>
<dbReference type="PANTHER" id="PTHR10209:SF123">
    <property type="entry name" value="FE2OG DIOXYGENASE DOMAIN-CONTAINING PROTEIN"/>
    <property type="match status" value="1"/>
</dbReference>
<dbReference type="Pfam" id="PF14226">
    <property type="entry name" value="DIOX_N"/>
    <property type="match status" value="1"/>
</dbReference>
<evidence type="ECO:0000313" key="9">
    <source>
        <dbReference type="Proteomes" id="UP001161247"/>
    </source>
</evidence>
<evidence type="ECO:0000256" key="1">
    <source>
        <dbReference type="ARBA" id="ARBA00008056"/>
    </source>
</evidence>
<dbReference type="Proteomes" id="UP001161247">
    <property type="component" value="Chromosome 9"/>
</dbReference>
<dbReference type="PANTHER" id="PTHR10209">
    <property type="entry name" value="OXIDOREDUCTASE, 2OG-FE II OXYGENASE FAMILY PROTEIN"/>
    <property type="match status" value="1"/>
</dbReference>
<dbReference type="InterPro" id="IPR027443">
    <property type="entry name" value="IPNS-like_sf"/>
</dbReference>
<feature type="domain" description="Non-haem dioxygenase N-terminal" evidence="7">
    <location>
        <begin position="71"/>
        <end position="177"/>
    </location>
</feature>